<name>A0A7J6LNI1_PEROL</name>
<organism evidence="2 3">
    <name type="scientific">Perkinsus olseni</name>
    <name type="common">Perkinsus atlanticus</name>
    <dbReference type="NCBI Taxonomy" id="32597"/>
    <lineage>
        <taxon>Eukaryota</taxon>
        <taxon>Sar</taxon>
        <taxon>Alveolata</taxon>
        <taxon>Perkinsozoa</taxon>
        <taxon>Perkinsea</taxon>
        <taxon>Perkinsida</taxon>
        <taxon>Perkinsidae</taxon>
        <taxon>Perkinsus</taxon>
    </lineage>
</organism>
<accession>A0A7J6LNI1</accession>
<feature type="signal peptide" evidence="1">
    <location>
        <begin position="1"/>
        <end position="24"/>
    </location>
</feature>
<dbReference type="SUPFAM" id="SSF46934">
    <property type="entry name" value="UBA-like"/>
    <property type="match status" value="1"/>
</dbReference>
<dbReference type="AlphaFoldDB" id="A0A7J6LNI1"/>
<sequence length="144" mass="15942">MHNEFPVPHLWLFSMRLEWQFIGAHFCDEPCCVDWPGVDEPRTDEEICAALEACNGDPNEAVMKLAASQASKKYPALGQTFMRAPRASEEPCSADGLRLVHVVCGNCTYVFTTAVSGRADRQATGCLDCPYCESPQRFVVPGIR</sequence>
<gene>
    <name evidence="2" type="ORF">FOZ61_004000</name>
</gene>
<dbReference type="Proteomes" id="UP000570595">
    <property type="component" value="Unassembled WGS sequence"/>
</dbReference>
<evidence type="ECO:0000313" key="3">
    <source>
        <dbReference type="Proteomes" id="UP000570595"/>
    </source>
</evidence>
<protein>
    <submittedName>
        <fullName evidence="2">Uncharacterized protein</fullName>
    </submittedName>
</protein>
<keyword evidence="1" id="KW-0732">Signal</keyword>
<dbReference type="InterPro" id="IPR009060">
    <property type="entry name" value="UBA-like_sf"/>
</dbReference>
<dbReference type="EMBL" id="JABAHT010000230">
    <property type="protein sequence ID" value="KAF4660461.1"/>
    <property type="molecule type" value="Genomic_DNA"/>
</dbReference>
<evidence type="ECO:0000256" key="1">
    <source>
        <dbReference type="SAM" id="SignalP"/>
    </source>
</evidence>
<reference evidence="2 3" key="1">
    <citation type="submission" date="2020-04" db="EMBL/GenBank/DDBJ databases">
        <title>Perkinsus olseni comparative genomics.</title>
        <authorList>
            <person name="Bogema D.R."/>
        </authorList>
    </citation>
    <scope>NUCLEOTIDE SEQUENCE [LARGE SCALE GENOMIC DNA]</scope>
    <source>
        <strain evidence="2">ATCC PRA-179</strain>
    </source>
</reference>
<proteinExistence type="predicted"/>
<evidence type="ECO:0000313" key="2">
    <source>
        <dbReference type="EMBL" id="KAF4660461.1"/>
    </source>
</evidence>
<feature type="chain" id="PRO_5029873660" evidence="1">
    <location>
        <begin position="25"/>
        <end position="144"/>
    </location>
</feature>
<comment type="caution">
    <text evidence="2">The sequence shown here is derived from an EMBL/GenBank/DDBJ whole genome shotgun (WGS) entry which is preliminary data.</text>
</comment>